<feature type="signal peptide" evidence="2">
    <location>
        <begin position="1"/>
        <end position="16"/>
    </location>
</feature>
<evidence type="ECO:0000256" key="1">
    <source>
        <dbReference type="SAM" id="MobiDB-lite"/>
    </source>
</evidence>
<reference evidence="4" key="1">
    <citation type="submission" date="2011-07" db="EMBL/GenBank/DDBJ databases">
        <authorList>
            <consortium name="Caenorhabditis brenneri Sequencing and Analysis Consortium"/>
            <person name="Wilson R.K."/>
        </authorList>
    </citation>
    <scope>NUCLEOTIDE SEQUENCE [LARGE SCALE GENOMIC DNA]</scope>
    <source>
        <strain evidence="4">PB2801</strain>
    </source>
</reference>
<keyword evidence="2" id="KW-0732">Signal</keyword>
<dbReference type="AlphaFoldDB" id="G0NEN4"/>
<dbReference type="HOGENOM" id="CLU_2624202_0_0_1"/>
<dbReference type="Proteomes" id="UP000008068">
    <property type="component" value="Unassembled WGS sequence"/>
</dbReference>
<name>G0NEN4_CAEBE</name>
<evidence type="ECO:0000256" key="2">
    <source>
        <dbReference type="SAM" id="SignalP"/>
    </source>
</evidence>
<protein>
    <submittedName>
        <fullName evidence="3">Uncharacterized protein</fullName>
    </submittedName>
</protein>
<accession>G0NEN4</accession>
<evidence type="ECO:0000313" key="3">
    <source>
        <dbReference type="EMBL" id="EGT58849.1"/>
    </source>
</evidence>
<organism evidence="4">
    <name type="scientific">Caenorhabditis brenneri</name>
    <name type="common">Nematode worm</name>
    <dbReference type="NCBI Taxonomy" id="135651"/>
    <lineage>
        <taxon>Eukaryota</taxon>
        <taxon>Metazoa</taxon>
        <taxon>Ecdysozoa</taxon>
        <taxon>Nematoda</taxon>
        <taxon>Chromadorea</taxon>
        <taxon>Rhabditida</taxon>
        <taxon>Rhabditina</taxon>
        <taxon>Rhabditomorpha</taxon>
        <taxon>Rhabditoidea</taxon>
        <taxon>Rhabditidae</taxon>
        <taxon>Peloderinae</taxon>
        <taxon>Caenorhabditis</taxon>
    </lineage>
</organism>
<feature type="chain" id="PRO_5003405173" evidence="2">
    <location>
        <begin position="17"/>
        <end position="78"/>
    </location>
</feature>
<proteinExistence type="predicted"/>
<keyword evidence="4" id="KW-1185">Reference proteome</keyword>
<evidence type="ECO:0000313" key="4">
    <source>
        <dbReference type="Proteomes" id="UP000008068"/>
    </source>
</evidence>
<dbReference type="EMBL" id="GL379873">
    <property type="protein sequence ID" value="EGT58849.1"/>
    <property type="molecule type" value="Genomic_DNA"/>
</dbReference>
<sequence>MKIFLIFFLLIVSTAAQVQKVGCSLSKDCGKGEYCRNHECTLNPRQSEQADRHLVDRHKKPTGSDAGDGKRNYRIHHG</sequence>
<gene>
    <name evidence="3" type="ORF">CAEBREN_18981</name>
</gene>
<feature type="region of interest" description="Disordered" evidence="1">
    <location>
        <begin position="46"/>
        <end position="78"/>
    </location>
</feature>
<dbReference type="InParanoid" id="G0NEN4"/>